<accession>A0A811UVF4</accession>
<keyword evidence="3" id="KW-1185">Reference proteome</keyword>
<proteinExistence type="predicted"/>
<comment type="caution">
    <text evidence="2">The sequence shown here is derived from an EMBL/GenBank/DDBJ whole genome shotgun (WGS) entry which is preliminary data.</text>
</comment>
<organism evidence="2 3">
    <name type="scientific">Ceratitis capitata</name>
    <name type="common">Mediterranean fruit fly</name>
    <name type="synonym">Tephritis capitata</name>
    <dbReference type="NCBI Taxonomy" id="7213"/>
    <lineage>
        <taxon>Eukaryota</taxon>
        <taxon>Metazoa</taxon>
        <taxon>Ecdysozoa</taxon>
        <taxon>Arthropoda</taxon>
        <taxon>Hexapoda</taxon>
        <taxon>Insecta</taxon>
        <taxon>Pterygota</taxon>
        <taxon>Neoptera</taxon>
        <taxon>Endopterygota</taxon>
        <taxon>Diptera</taxon>
        <taxon>Brachycera</taxon>
        <taxon>Muscomorpha</taxon>
        <taxon>Tephritoidea</taxon>
        <taxon>Tephritidae</taxon>
        <taxon>Ceratitis</taxon>
        <taxon>Ceratitis</taxon>
    </lineage>
</organism>
<reference evidence="2" key="1">
    <citation type="submission" date="2020-11" db="EMBL/GenBank/DDBJ databases">
        <authorList>
            <person name="Whitehead M."/>
        </authorList>
    </citation>
    <scope>NUCLEOTIDE SEQUENCE</scope>
    <source>
        <strain evidence="2">EGII</strain>
    </source>
</reference>
<evidence type="ECO:0000256" key="1">
    <source>
        <dbReference type="SAM" id="MobiDB-lite"/>
    </source>
</evidence>
<evidence type="ECO:0000313" key="3">
    <source>
        <dbReference type="Proteomes" id="UP000606786"/>
    </source>
</evidence>
<dbReference type="EMBL" id="CAJHJT010000023">
    <property type="protein sequence ID" value="CAD7001975.1"/>
    <property type="molecule type" value="Genomic_DNA"/>
</dbReference>
<gene>
    <name evidence="2" type="ORF">CCAP1982_LOCUS10462</name>
</gene>
<protein>
    <submittedName>
        <fullName evidence="2">(Mediterranean fruit fly) hypothetical protein</fullName>
    </submittedName>
</protein>
<evidence type="ECO:0000313" key="2">
    <source>
        <dbReference type="EMBL" id="CAD7001975.1"/>
    </source>
</evidence>
<sequence>MSPVVLTCRAPGAKGSLTTNLRRTTPHSICRQQYVSKYSLIVHSHTGNKKRRMPRPTSTVPLALVTH</sequence>
<dbReference type="AlphaFoldDB" id="A0A811UVF4"/>
<name>A0A811UVF4_CERCA</name>
<dbReference type="Proteomes" id="UP000606786">
    <property type="component" value="Unassembled WGS sequence"/>
</dbReference>
<feature type="region of interest" description="Disordered" evidence="1">
    <location>
        <begin position="44"/>
        <end position="67"/>
    </location>
</feature>